<feature type="domain" description="BZIP" evidence="2">
    <location>
        <begin position="244"/>
        <end position="308"/>
    </location>
</feature>
<dbReference type="Gene3D" id="1.20.5.170">
    <property type="match status" value="1"/>
</dbReference>
<dbReference type="SMART" id="SM00338">
    <property type="entry name" value="BRLZ"/>
    <property type="match status" value="1"/>
</dbReference>
<dbReference type="EMBL" id="JAWQEG010001253">
    <property type="protein sequence ID" value="KAK3881121.1"/>
    <property type="molecule type" value="Genomic_DNA"/>
</dbReference>
<dbReference type="GO" id="GO:0003700">
    <property type="term" value="F:DNA-binding transcription factor activity"/>
    <property type="evidence" value="ECO:0007669"/>
    <property type="project" value="InterPro"/>
</dbReference>
<accession>A0AAE1KP85</accession>
<feature type="region of interest" description="Disordered" evidence="1">
    <location>
        <begin position="154"/>
        <end position="192"/>
    </location>
</feature>
<comment type="caution">
    <text evidence="3">The sequence shown here is derived from an EMBL/GenBank/DDBJ whole genome shotgun (WGS) entry which is preliminary data.</text>
</comment>
<evidence type="ECO:0000259" key="2">
    <source>
        <dbReference type="SMART" id="SM00338"/>
    </source>
</evidence>
<keyword evidence="4" id="KW-1185">Reference proteome</keyword>
<dbReference type="AlphaFoldDB" id="A0AAE1KP85"/>
<evidence type="ECO:0000313" key="4">
    <source>
        <dbReference type="Proteomes" id="UP001286313"/>
    </source>
</evidence>
<feature type="compositionally biased region" description="Basic residues" evidence="1">
    <location>
        <begin position="181"/>
        <end position="190"/>
    </location>
</feature>
<name>A0AAE1KP85_PETCI</name>
<proteinExistence type="predicted"/>
<dbReference type="InterPro" id="IPR004827">
    <property type="entry name" value="bZIP"/>
</dbReference>
<protein>
    <recommendedName>
        <fullName evidence="2">BZIP domain-containing protein</fullName>
    </recommendedName>
</protein>
<evidence type="ECO:0000313" key="3">
    <source>
        <dbReference type="EMBL" id="KAK3881121.1"/>
    </source>
</evidence>
<gene>
    <name evidence="3" type="ORF">Pcinc_014410</name>
</gene>
<organism evidence="3 4">
    <name type="scientific">Petrolisthes cinctipes</name>
    <name type="common">Flat porcelain crab</name>
    <dbReference type="NCBI Taxonomy" id="88211"/>
    <lineage>
        <taxon>Eukaryota</taxon>
        <taxon>Metazoa</taxon>
        <taxon>Ecdysozoa</taxon>
        <taxon>Arthropoda</taxon>
        <taxon>Crustacea</taxon>
        <taxon>Multicrustacea</taxon>
        <taxon>Malacostraca</taxon>
        <taxon>Eumalacostraca</taxon>
        <taxon>Eucarida</taxon>
        <taxon>Decapoda</taxon>
        <taxon>Pleocyemata</taxon>
        <taxon>Anomura</taxon>
        <taxon>Galatheoidea</taxon>
        <taxon>Porcellanidae</taxon>
        <taxon>Petrolisthes</taxon>
    </lineage>
</organism>
<dbReference type="Proteomes" id="UP001286313">
    <property type="component" value="Unassembled WGS sequence"/>
</dbReference>
<dbReference type="CDD" id="cd14686">
    <property type="entry name" value="bZIP"/>
    <property type="match status" value="1"/>
</dbReference>
<evidence type="ECO:0000256" key="1">
    <source>
        <dbReference type="SAM" id="MobiDB-lite"/>
    </source>
</evidence>
<sequence>MFSDDQDLYSNLLYYQDDTQGPIKTHTELHAADPNFGFSGDVLKISMEDEIGFSQDTFSPDSLLHTTTGGLGATGFGGGPTTTDIRDLVDPLLPREESFPLMDSDFSASLDLTTIQLDSMDVAGFDDNLFGLQDNSSSSESGLLVTGPYNSLQNNYFPVEDQGRGTRAGSTHGQQEESTRRQRPTRRKRAAAVAAAATLSRVIKESVEPELDTQYPALSDLRVTDEEEDAPRKRQPRVSYSTLTEEERYQRIRELNNVASRHYREKKVKHVSQLQQEEVQEGLRNKKLQKKMEGLQRLRDKMELYTQNFMRQHMGGSM</sequence>
<reference evidence="3" key="1">
    <citation type="submission" date="2023-10" db="EMBL/GenBank/DDBJ databases">
        <title>Genome assemblies of two species of porcelain crab, Petrolisthes cinctipes and Petrolisthes manimaculis (Anomura: Porcellanidae).</title>
        <authorList>
            <person name="Angst P."/>
        </authorList>
    </citation>
    <scope>NUCLEOTIDE SEQUENCE</scope>
    <source>
        <strain evidence="3">PB745_01</strain>
        <tissue evidence="3">Gill</tissue>
    </source>
</reference>
<feature type="region of interest" description="Disordered" evidence="1">
    <location>
        <begin position="217"/>
        <end position="241"/>
    </location>
</feature>